<feature type="region of interest" description="Disordered" evidence="1">
    <location>
        <begin position="124"/>
        <end position="146"/>
    </location>
</feature>
<evidence type="ECO:0000313" key="4">
    <source>
        <dbReference type="Proteomes" id="UP000014500"/>
    </source>
</evidence>
<feature type="compositionally biased region" description="Polar residues" evidence="1">
    <location>
        <begin position="249"/>
        <end position="261"/>
    </location>
</feature>
<reference evidence="3" key="2">
    <citation type="submission" date="2015-02" db="UniProtKB">
        <authorList>
            <consortium name="EnsemblMetazoa"/>
        </authorList>
    </citation>
    <scope>IDENTIFICATION</scope>
</reference>
<dbReference type="HOGENOM" id="CLU_541416_0_0_1"/>
<keyword evidence="2" id="KW-0732">Signal</keyword>
<feature type="region of interest" description="Disordered" evidence="1">
    <location>
        <begin position="274"/>
        <end position="304"/>
    </location>
</feature>
<dbReference type="AlphaFoldDB" id="T1JGK3"/>
<feature type="signal peptide" evidence="2">
    <location>
        <begin position="1"/>
        <end position="21"/>
    </location>
</feature>
<dbReference type="Proteomes" id="UP000014500">
    <property type="component" value="Unassembled WGS sequence"/>
</dbReference>
<dbReference type="EnsemblMetazoa" id="SMAR012976-RA">
    <property type="protein sequence ID" value="SMAR012976-PA"/>
    <property type="gene ID" value="SMAR012976"/>
</dbReference>
<feature type="region of interest" description="Disordered" evidence="1">
    <location>
        <begin position="343"/>
        <end position="362"/>
    </location>
</feature>
<evidence type="ECO:0000256" key="1">
    <source>
        <dbReference type="SAM" id="MobiDB-lite"/>
    </source>
</evidence>
<proteinExistence type="predicted"/>
<reference evidence="4" key="1">
    <citation type="submission" date="2011-05" db="EMBL/GenBank/DDBJ databases">
        <authorList>
            <person name="Richards S.R."/>
            <person name="Qu J."/>
            <person name="Jiang H."/>
            <person name="Jhangiani S.N."/>
            <person name="Agravi P."/>
            <person name="Goodspeed R."/>
            <person name="Gross S."/>
            <person name="Mandapat C."/>
            <person name="Jackson L."/>
            <person name="Mathew T."/>
            <person name="Pu L."/>
            <person name="Thornton R."/>
            <person name="Saada N."/>
            <person name="Wilczek-Boney K.B."/>
            <person name="Lee S."/>
            <person name="Kovar C."/>
            <person name="Wu Y."/>
            <person name="Scherer S.E."/>
            <person name="Worley K.C."/>
            <person name="Muzny D.M."/>
            <person name="Gibbs R."/>
        </authorList>
    </citation>
    <scope>NUCLEOTIDE SEQUENCE</scope>
    <source>
        <strain evidence="4">Brora</strain>
    </source>
</reference>
<protein>
    <submittedName>
        <fullName evidence="3">Uncharacterized protein</fullName>
    </submittedName>
</protein>
<sequence>RTTCIILTLCPILLHASSVATHNTLLHFTAHAHMIEVNIKRCERNAVPFTMNHCLLTLLFIFFNFKNSVQQTHQASRQARMSVFPVLTNYQESNATLWSNTLTTPTVKVAHLIRVSEVTSSSIKNEEKSLHTSANTPNPTEIDPPQIPLLRRIGIGIAKGKAARRVKPATTTLPTTVTGLDDDYEDESEEEDEKAKSVKTTSVSPLRNQILFHRNKLIHHSVGNKSGSRTIVAKRTTGKTSDRNKFRYKSTTPSSATGLTTSVGVQIPPLKKSRIKSTVPTGATTATTVTQESTTTTPVVPVVPVESDDGYNAASWSAGGEAAVEESNYYGQMSELQVQVSDHWGDHEGDGGEQETGPDLPMKQPDVELTFLNVDRMLECSNVDVSSATSTFSCFMGPVTVHSKMHHKRNAKVQLQRESVSGFEIRIRNCLKMRPKVLSDYRKFASGNRPRAPITGKPVPSVSTSKPKSKKTLSPLLAPRNPKHTTTSTPQPDEDEYDAEEEED</sequence>
<feature type="region of interest" description="Disordered" evidence="1">
    <location>
        <begin position="169"/>
        <end position="201"/>
    </location>
</feature>
<keyword evidence="4" id="KW-1185">Reference proteome</keyword>
<name>T1JGK3_STRMM</name>
<organism evidence="3 4">
    <name type="scientific">Strigamia maritima</name>
    <name type="common">European centipede</name>
    <name type="synonym">Geophilus maritimus</name>
    <dbReference type="NCBI Taxonomy" id="126957"/>
    <lineage>
        <taxon>Eukaryota</taxon>
        <taxon>Metazoa</taxon>
        <taxon>Ecdysozoa</taxon>
        <taxon>Arthropoda</taxon>
        <taxon>Myriapoda</taxon>
        <taxon>Chilopoda</taxon>
        <taxon>Pleurostigmophora</taxon>
        <taxon>Geophilomorpha</taxon>
        <taxon>Linotaeniidae</taxon>
        <taxon>Strigamia</taxon>
    </lineage>
</organism>
<feature type="compositionally biased region" description="Acidic residues" evidence="1">
    <location>
        <begin position="492"/>
        <end position="504"/>
    </location>
</feature>
<feature type="chain" id="PRO_5004580295" evidence="2">
    <location>
        <begin position="22"/>
        <end position="504"/>
    </location>
</feature>
<feature type="compositionally biased region" description="Acidic residues" evidence="1">
    <location>
        <begin position="180"/>
        <end position="192"/>
    </location>
</feature>
<feature type="compositionally biased region" description="Low complexity" evidence="1">
    <location>
        <begin position="457"/>
        <end position="476"/>
    </location>
</feature>
<dbReference type="EMBL" id="JH432205">
    <property type="status" value="NOT_ANNOTATED_CDS"/>
    <property type="molecule type" value="Genomic_DNA"/>
</dbReference>
<evidence type="ECO:0000313" key="3">
    <source>
        <dbReference type="EnsemblMetazoa" id="SMAR012976-PA"/>
    </source>
</evidence>
<feature type="compositionally biased region" description="Low complexity" evidence="1">
    <location>
        <begin position="278"/>
        <end position="304"/>
    </location>
</feature>
<evidence type="ECO:0000256" key="2">
    <source>
        <dbReference type="SAM" id="SignalP"/>
    </source>
</evidence>
<feature type="region of interest" description="Disordered" evidence="1">
    <location>
        <begin position="444"/>
        <end position="504"/>
    </location>
</feature>
<accession>T1JGK3</accession>
<feature type="region of interest" description="Disordered" evidence="1">
    <location>
        <begin position="237"/>
        <end position="261"/>
    </location>
</feature>